<protein>
    <recommendedName>
        <fullName evidence="5">Transmembrane protein</fullName>
    </recommendedName>
</protein>
<evidence type="ECO:0000313" key="4">
    <source>
        <dbReference type="Proteomes" id="UP000076738"/>
    </source>
</evidence>
<dbReference type="Proteomes" id="UP000076738">
    <property type="component" value="Unassembled WGS sequence"/>
</dbReference>
<keyword evidence="2" id="KW-1133">Transmembrane helix</keyword>
<evidence type="ECO:0000256" key="2">
    <source>
        <dbReference type="SAM" id="Phobius"/>
    </source>
</evidence>
<gene>
    <name evidence="3" type="ORF">CALVIDRAFT_335789</name>
</gene>
<organism evidence="3 4">
    <name type="scientific">Calocera viscosa (strain TUFC12733)</name>
    <dbReference type="NCBI Taxonomy" id="1330018"/>
    <lineage>
        <taxon>Eukaryota</taxon>
        <taxon>Fungi</taxon>
        <taxon>Dikarya</taxon>
        <taxon>Basidiomycota</taxon>
        <taxon>Agaricomycotina</taxon>
        <taxon>Dacrymycetes</taxon>
        <taxon>Dacrymycetales</taxon>
        <taxon>Dacrymycetaceae</taxon>
        <taxon>Calocera</taxon>
    </lineage>
</organism>
<reference evidence="3 4" key="1">
    <citation type="journal article" date="2016" name="Mol. Biol. Evol.">
        <title>Comparative Genomics of Early-Diverging Mushroom-Forming Fungi Provides Insights into the Origins of Lignocellulose Decay Capabilities.</title>
        <authorList>
            <person name="Nagy L.G."/>
            <person name="Riley R."/>
            <person name="Tritt A."/>
            <person name="Adam C."/>
            <person name="Daum C."/>
            <person name="Floudas D."/>
            <person name="Sun H."/>
            <person name="Yadav J.S."/>
            <person name="Pangilinan J."/>
            <person name="Larsson K.H."/>
            <person name="Matsuura K."/>
            <person name="Barry K."/>
            <person name="Labutti K."/>
            <person name="Kuo R."/>
            <person name="Ohm R.A."/>
            <person name="Bhattacharya S.S."/>
            <person name="Shirouzu T."/>
            <person name="Yoshinaga Y."/>
            <person name="Martin F.M."/>
            <person name="Grigoriev I.V."/>
            <person name="Hibbett D.S."/>
        </authorList>
    </citation>
    <scope>NUCLEOTIDE SEQUENCE [LARGE SCALE GENOMIC DNA]</scope>
    <source>
        <strain evidence="3 4">TUFC12733</strain>
    </source>
</reference>
<keyword evidence="2" id="KW-0812">Transmembrane</keyword>
<evidence type="ECO:0008006" key="5">
    <source>
        <dbReference type="Google" id="ProtNLM"/>
    </source>
</evidence>
<evidence type="ECO:0000256" key="1">
    <source>
        <dbReference type="SAM" id="MobiDB-lite"/>
    </source>
</evidence>
<feature type="region of interest" description="Disordered" evidence="1">
    <location>
        <begin position="101"/>
        <end position="137"/>
    </location>
</feature>
<name>A0A167HN91_CALVF</name>
<dbReference type="EMBL" id="KV417318">
    <property type="protein sequence ID" value="KZO91810.1"/>
    <property type="molecule type" value="Genomic_DNA"/>
</dbReference>
<dbReference type="AlphaFoldDB" id="A0A167HN91"/>
<keyword evidence="2" id="KW-0472">Membrane</keyword>
<sequence length="271" mass="30529">MGRCDRRWCSFYDGRACLDGKRRIGRLLPLTIPFFRASQQPINNFPLISDASVVLSLTPFLRHHSFSSVKQLRTVECRRGRRSMDNRHWTRWCPREFSYSPSELVPPSDHQRLSRFGAQSHSSRPRPRPNNYSSRRSQPTGCLMATALSPNCSFSLHLFFILLGLLSGLFGLFGCLSRRRLRRDVNYLADTEVSDRFCPRHAAVSPQKSLSALIETALIETALTPAVLSCMALKEAALGRRLLSPTALSHRLRGDGVDLDSKVGFNPDGVN</sequence>
<evidence type="ECO:0000313" key="3">
    <source>
        <dbReference type="EMBL" id="KZO91810.1"/>
    </source>
</evidence>
<accession>A0A167HN91</accession>
<keyword evidence="4" id="KW-1185">Reference proteome</keyword>
<proteinExistence type="predicted"/>
<feature type="transmembrane region" description="Helical" evidence="2">
    <location>
        <begin position="154"/>
        <end position="176"/>
    </location>
</feature>